<dbReference type="InterPro" id="IPR009100">
    <property type="entry name" value="AcylCoA_DH/oxidase_NM_dom_sf"/>
</dbReference>
<keyword evidence="5" id="KW-1185">Reference proteome</keyword>
<dbReference type="SUPFAM" id="SSF56645">
    <property type="entry name" value="Acyl-CoA dehydrogenase NM domain-like"/>
    <property type="match status" value="1"/>
</dbReference>
<reference evidence="4 5" key="1">
    <citation type="submission" date="2020-02" db="EMBL/GenBank/DDBJ databases">
        <title>Whole-genome analyses of novel actinobacteria.</title>
        <authorList>
            <person name="Sahin N."/>
            <person name="Tokatli A."/>
        </authorList>
    </citation>
    <scope>NUCLEOTIDE SEQUENCE [LARGE SCALE GENOMIC DNA]</scope>
    <source>
        <strain evidence="4 5">YC419</strain>
    </source>
</reference>
<dbReference type="EMBL" id="JAAKZX010000098">
    <property type="protein sequence ID" value="NGO45658.1"/>
    <property type="molecule type" value="Genomic_DNA"/>
</dbReference>
<evidence type="ECO:0000259" key="3">
    <source>
        <dbReference type="Pfam" id="PF08028"/>
    </source>
</evidence>
<evidence type="ECO:0000259" key="2">
    <source>
        <dbReference type="Pfam" id="PF02771"/>
    </source>
</evidence>
<dbReference type="PANTHER" id="PTHR43884">
    <property type="entry name" value="ACYL-COA DEHYDROGENASE"/>
    <property type="match status" value="1"/>
</dbReference>
<dbReference type="RefSeq" id="WP_165342210.1">
    <property type="nucleotide sequence ID" value="NZ_JAAKZX010000098.1"/>
</dbReference>
<comment type="caution">
    <text evidence="4">The sequence shown here is derived from an EMBL/GenBank/DDBJ whole genome shotgun (WGS) entry which is preliminary data.</text>
</comment>
<organism evidence="4 5">
    <name type="scientific">Streptomyces ureilyticus</name>
    <dbReference type="NCBI Taxonomy" id="1775131"/>
    <lineage>
        <taxon>Bacteria</taxon>
        <taxon>Bacillati</taxon>
        <taxon>Actinomycetota</taxon>
        <taxon>Actinomycetes</taxon>
        <taxon>Kitasatosporales</taxon>
        <taxon>Streptomycetaceae</taxon>
        <taxon>Streptomyces</taxon>
    </lineage>
</organism>
<dbReference type="SUPFAM" id="SSF47203">
    <property type="entry name" value="Acyl-CoA dehydrogenase C-terminal domain-like"/>
    <property type="match status" value="1"/>
</dbReference>
<dbReference type="InterPro" id="IPR036250">
    <property type="entry name" value="AcylCo_DH-like_C"/>
</dbReference>
<accession>A0ABX0DUP8</accession>
<dbReference type="Pfam" id="PF08028">
    <property type="entry name" value="Acyl-CoA_dh_2"/>
    <property type="match status" value="1"/>
</dbReference>
<sequence length="394" mass="42459">MELKTGTDSELKTELIQRAESLTELVASEAADTERCGFMSPSILEAFCEAGFMKILVPRRYGGYELDVDTMARVVRTIAASCTSTAWVLAFYIGHNWLHALFPERSQEEVFAERSYALTPGTFAPSFTLTPTRGGYLASGRSSWNSGSAGADWFMNGGLVQVDGEAPSLRFFLAPRAEVTLIENWEVAGLRGTSSNDVAMEDVFIPEHHTVEAVDVLNGTTPGAALHGNSLYALPVMPFIVGEILPVAVGTYQAAATEFKRVTKSRFLSDTGARADSKQSTRITLGKAEAGAALADSMLDSYLKALGGTEMEVLRDPATRGRLKAQGAMITDFCAAGINQLVAAAGANAYRNSSPLQRHFRDINMMRTHATLDVERASETYGEVLLGLPPQAPI</sequence>
<dbReference type="PANTHER" id="PTHR43884:SF12">
    <property type="entry name" value="ISOVALERYL-COA DEHYDROGENASE, MITOCHONDRIAL-RELATED"/>
    <property type="match status" value="1"/>
</dbReference>
<dbReference type="InterPro" id="IPR013107">
    <property type="entry name" value="Acyl-CoA_DH_C"/>
</dbReference>
<protein>
    <submittedName>
        <fullName evidence="4">Acyl-CoA dehydrogenase</fullName>
    </submittedName>
</protein>
<dbReference type="Gene3D" id="1.10.540.10">
    <property type="entry name" value="Acyl-CoA dehydrogenase/oxidase, N-terminal domain"/>
    <property type="match status" value="1"/>
</dbReference>
<evidence type="ECO:0000313" key="4">
    <source>
        <dbReference type="EMBL" id="NGO45658.1"/>
    </source>
</evidence>
<proteinExistence type="predicted"/>
<evidence type="ECO:0000313" key="5">
    <source>
        <dbReference type="Proteomes" id="UP001518140"/>
    </source>
</evidence>
<gene>
    <name evidence="4" type="ORF">G6048_27140</name>
</gene>
<dbReference type="PIRSF" id="PIRSF016578">
    <property type="entry name" value="HsaA"/>
    <property type="match status" value="1"/>
</dbReference>
<dbReference type="InterPro" id="IPR037069">
    <property type="entry name" value="AcylCoA_DH/ox_N_sf"/>
</dbReference>
<dbReference type="InterPro" id="IPR046373">
    <property type="entry name" value="Acyl-CoA_Oxase/DH_mid-dom_sf"/>
</dbReference>
<dbReference type="InterPro" id="IPR013786">
    <property type="entry name" value="AcylCoA_DH/ox_N"/>
</dbReference>
<name>A0ABX0DUP8_9ACTN</name>
<dbReference type="Pfam" id="PF02771">
    <property type="entry name" value="Acyl-CoA_dh_N"/>
    <property type="match status" value="1"/>
</dbReference>
<dbReference type="Gene3D" id="2.40.110.10">
    <property type="entry name" value="Butyryl-CoA Dehydrogenase, subunit A, domain 2"/>
    <property type="match status" value="1"/>
</dbReference>
<feature type="domain" description="Acyl-CoA dehydrogenase/oxidase N-terminal" evidence="2">
    <location>
        <begin position="23"/>
        <end position="90"/>
    </location>
</feature>
<keyword evidence="1" id="KW-0560">Oxidoreductase</keyword>
<evidence type="ECO:0000256" key="1">
    <source>
        <dbReference type="ARBA" id="ARBA00023002"/>
    </source>
</evidence>
<dbReference type="Gene3D" id="1.20.140.10">
    <property type="entry name" value="Butyryl-CoA Dehydrogenase, subunit A, domain 3"/>
    <property type="match status" value="1"/>
</dbReference>
<feature type="domain" description="Acyl-CoA dehydrogenase C-terminal" evidence="3">
    <location>
        <begin position="247"/>
        <end position="373"/>
    </location>
</feature>
<dbReference type="Proteomes" id="UP001518140">
    <property type="component" value="Unassembled WGS sequence"/>
</dbReference>